<dbReference type="Pfam" id="PF02577">
    <property type="entry name" value="BFN_dom"/>
    <property type="match status" value="1"/>
</dbReference>
<gene>
    <name evidence="2" type="ORF">AFE02nite_06480</name>
</gene>
<accession>A0A511YUN9</accession>
<dbReference type="PANTHER" id="PTHR15160">
    <property type="entry name" value="VON HIPPEL-LINDAU PROTEIN"/>
    <property type="match status" value="1"/>
</dbReference>
<comment type="caution">
    <text evidence="2">The sequence shown here is derived from an EMBL/GenBank/DDBJ whole genome shotgun (WGS) entry which is preliminary data.</text>
</comment>
<dbReference type="InterPro" id="IPR003729">
    <property type="entry name" value="Bi_nuclease_dom"/>
</dbReference>
<reference evidence="2 3" key="1">
    <citation type="submission" date="2019-07" db="EMBL/GenBank/DDBJ databases">
        <title>Whole genome shotgun sequence of Actinotalea fermentans NBRC 105374.</title>
        <authorList>
            <person name="Hosoyama A."/>
            <person name="Uohara A."/>
            <person name="Ohji S."/>
            <person name="Ichikawa N."/>
        </authorList>
    </citation>
    <scope>NUCLEOTIDE SEQUENCE [LARGE SCALE GENOMIC DNA]</scope>
    <source>
        <strain evidence="2 3">NBRC 105374</strain>
    </source>
</reference>
<dbReference type="SUPFAM" id="SSF103256">
    <property type="entry name" value="Hypothetical protein TM0160"/>
    <property type="match status" value="1"/>
</dbReference>
<sequence length="174" mass="18395">MSGMHEDLVELQVLGVRRQVPLDQVVVLLLDMAGGRVLPIVVGLTEGQAIAAGQAGVVPPRPMTHDLLASVLQSLGAVLERVEIVALIDGVFHAELVLGDGRRIDSRASDAIALAVRTSSPVLCERSVLEDSALDVQDAASDEDEEVEEFRAFLDTVNADDFVGTDEGDKGPSS</sequence>
<evidence type="ECO:0000259" key="1">
    <source>
        <dbReference type="PROSITE" id="PS51658"/>
    </source>
</evidence>
<keyword evidence="3" id="KW-1185">Reference proteome</keyword>
<dbReference type="AlphaFoldDB" id="A0A511YUN9"/>
<proteinExistence type="predicted"/>
<dbReference type="PROSITE" id="PS51658">
    <property type="entry name" value="BFN"/>
    <property type="match status" value="1"/>
</dbReference>
<dbReference type="InterPro" id="IPR036104">
    <property type="entry name" value="BFN_sf"/>
</dbReference>
<dbReference type="PANTHER" id="PTHR15160:SF1">
    <property type="entry name" value="VON HIPPEL-LINDAU DISEASE TUMOR SUPPRESSOR"/>
    <property type="match status" value="1"/>
</dbReference>
<dbReference type="EMBL" id="BJYK01000001">
    <property type="protein sequence ID" value="GEN78914.1"/>
    <property type="molecule type" value="Genomic_DNA"/>
</dbReference>
<dbReference type="Proteomes" id="UP000321484">
    <property type="component" value="Unassembled WGS sequence"/>
</dbReference>
<evidence type="ECO:0000313" key="2">
    <source>
        <dbReference type="EMBL" id="GEN78914.1"/>
    </source>
</evidence>
<feature type="domain" description="BFN" evidence="1">
    <location>
        <begin position="8"/>
        <end position="136"/>
    </location>
</feature>
<name>A0A511YUN9_9CELL</name>
<organism evidence="2 3">
    <name type="scientific">Actinotalea fermentans</name>
    <dbReference type="NCBI Taxonomy" id="43671"/>
    <lineage>
        <taxon>Bacteria</taxon>
        <taxon>Bacillati</taxon>
        <taxon>Actinomycetota</taxon>
        <taxon>Actinomycetes</taxon>
        <taxon>Micrococcales</taxon>
        <taxon>Cellulomonadaceae</taxon>
        <taxon>Actinotalea</taxon>
    </lineage>
</organism>
<protein>
    <recommendedName>
        <fullName evidence="1">BFN domain-containing protein</fullName>
    </recommendedName>
</protein>
<evidence type="ECO:0000313" key="3">
    <source>
        <dbReference type="Proteomes" id="UP000321484"/>
    </source>
</evidence>
<dbReference type="Gene3D" id="3.10.690.10">
    <property type="entry name" value="Bifunctional nuclease domain"/>
    <property type="match status" value="1"/>
</dbReference>
<dbReference type="GO" id="GO:0004518">
    <property type="term" value="F:nuclease activity"/>
    <property type="evidence" value="ECO:0007669"/>
    <property type="project" value="InterPro"/>
</dbReference>